<comment type="subcellular location">
    <subcellularLocation>
        <location evidence="8">Cytoplasm</location>
    </subcellularLocation>
</comment>
<dbReference type="GO" id="GO:0005524">
    <property type="term" value="F:ATP binding"/>
    <property type="evidence" value="ECO:0007669"/>
    <property type="project" value="UniProtKB-UniRule"/>
</dbReference>
<comment type="function">
    <text evidence="8">Catalyzes the attachment of proline to tRNA(Pro) in a two-step reaction: proline is first activated by ATP to form Pro-AMP and then transferred to the acceptor end of tRNA(Pro).</text>
</comment>
<dbReference type="NCBIfam" id="TIGR00408">
    <property type="entry name" value="proS_fam_I"/>
    <property type="match status" value="1"/>
</dbReference>
<evidence type="ECO:0000256" key="3">
    <source>
        <dbReference type="ARBA" id="ARBA00022741"/>
    </source>
</evidence>
<comment type="subunit">
    <text evidence="8">Homodimer.</text>
</comment>
<evidence type="ECO:0000259" key="9">
    <source>
        <dbReference type="PROSITE" id="PS50862"/>
    </source>
</evidence>
<dbReference type="InterPro" id="IPR004154">
    <property type="entry name" value="Anticodon-bd"/>
</dbReference>
<keyword evidence="2 8" id="KW-0436">Ligase</keyword>
<dbReference type="InterPro" id="IPR036621">
    <property type="entry name" value="Anticodon-bd_dom_sf"/>
</dbReference>
<accession>A0A2S5R9V5</accession>
<dbReference type="SMART" id="SM00946">
    <property type="entry name" value="ProRS-C_1"/>
    <property type="match status" value="1"/>
</dbReference>
<evidence type="ECO:0000256" key="4">
    <source>
        <dbReference type="ARBA" id="ARBA00022840"/>
    </source>
</evidence>
<dbReference type="PANTHER" id="PTHR43382:SF2">
    <property type="entry name" value="BIFUNCTIONAL GLUTAMATE_PROLINE--TRNA LIGASE"/>
    <property type="match status" value="1"/>
</dbReference>
<keyword evidence="3 8" id="KW-0547">Nucleotide-binding</keyword>
<dbReference type="InterPro" id="IPR002314">
    <property type="entry name" value="aa-tRNA-synt_IIb"/>
</dbReference>
<dbReference type="InterPro" id="IPR002316">
    <property type="entry name" value="Pro-tRNA-ligase_IIa"/>
</dbReference>
<dbReference type="Gene3D" id="3.30.930.10">
    <property type="entry name" value="Bira Bifunctional Protein, Domain 2"/>
    <property type="match status" value="1"/>
</dbReference>
<keyword evidence="5 8" id="KW-0648">Protein biosynthesis</keyword>
<keyword evidence="1 8" id="KW-0963">Cytoplasm</keyword>
<evidence type="ECO:0000313" key="10">
    <source>
        <dbReference type="EMBL" id="PPE04088.1"/>
    </source>
</evidence>
<comment type="similarity">
    <text evidence="8">Belongs to the class-II aminoacyl-tRNA synthetase family. ProS type 3 subfamily.</text>
</comment>
<dbReference type="GO" id="GO:0006433">
    <property type="term" value="P:prolyl-tRNA aminoacylation"/>
    <property type="evidence" value="ECO:0007669"/>
    <property type="project" value="UniProtKB-UniRule"/>
</dbReference>
<dbReference type="Gene3D" id="3.30.110.30">
    <property type="entry name" value="C-terminal domain of ProRS"/>
    <property type="match status" value="1"/>
</dbReference>
<dbReference type="SUPFAM" id="SSF52954">
    <property type="entry name" value="Class II aaRS ABD-related"/>
    <property type="match status" value="1"/>
</dbReference>
<dbReference type="GO" id="GO:0005737">
    <property type="term" value="C:cytoplasm"/>
    <property type="evidence" value="ECO:0007669"/>
    <property type="project" value="UniProtKB-SubCell"/>
</dbReference>
<dbReference type="PRINTS" id="PR01046">
    <property type="entry name" value="TRNASYNTHPRO"/>
</dbReference>
<dbReference type="AlphaFoldDB" id="A0A2S5R9V5"/>
<dbReference type="STRING" id="1399797.GCA_000518285_01124"/>
<evidence type="ECO:0000256" key="2">
    <source>
        <dbReference type="ARBA" id="ARBA00022598"/>
    </source>
</evidence>
<evidence type="ECO:0000256" key="5">
    <source>
        <dbReference type="ARBA" id="ARBA00022917"/>
    </source>
</evidence>
<dbReference type="RefSeq" id="WP_028127118.1">
    <property type="nucleotide sequence ID" value="NZ_PHNE01000006.1"/>
</dbReference>
<name>A0A2S5R9V5_9MOLU</name>
<comment type="domain">
    <text evidence="8">Consists of three domains: the N-terminal catalytic domain, the anticodon-binding domain and the C-terminal extension.</text>
</comment>
<dbReference type="InterPro" id="IPR017449">
    <property type="entry name" value="Pro-tRNA_synth_II"/>
</dbReference>
<dbReference type="HAMAP" id="MF_01571">
    <property type="entry name" value="Pro_tRNA_synth_type3"/>
    <property type="match status" value="1"/>
</dbReference>
<sequence>MKKQLEKITPRDQDFSQWYTDVVLNAKLVEYGPVKGTIIFRPYGYAIWENIQKILDMEFKKIGVENVYFPLLIPESLFNKEKDHVEGFAPEMATVTQVGDKVLEEKLFIRPTSEVLMANFWQKEIKSYRDLPLLYNQWNNVMRWEKTTRPFLRTSEFLWQEGHTIHNSPEQAKKLTLKILEIYSNFATNVLMIPVINGQKTEHEKFAGAQETYTIESLMHDGQALQAGTSHYFGNNFTKVYDIKFQNNEGKWEYAYTTSWGVSTRLIGAIIMSHSDDLGLVLPSQISPIQVQIINVQNTDQVESASEQLAKELNQYRVGIDRSDKTFGFKISEAEIKGIPIRIEVGPRDLANNQVMISRRDTRQKMAVPIDEVQTVVKNMIQEYDQNIYQIALQNREQRTSHAETLAEYQNLLDENQGFVLVPFCGDIACEEDVKKKTSTNSRCIPFDVEQTKGKCFNCQKDSELRVYFARAY</sequence>
<evidence type="ECO:0000256" key="8">
    <source>
        <dbReference type="HAMAP-Rule" id="MF_01571"/>
    </source>
</evidence>
<dbReference type="InterPro" id="IPR016061">
    <property type="entry name" value="Pro-tRNA_ligase_II_C"/>
</dbReference>
<dbReference type="Pfam" id="PF00587">
    <property type="entry name" value="tRNA-synt_2b"/>
    <property type="match status" value="1"/>
</dbReference>
<keyword evidence="11" id="KW-1185">Reference proteome</keyword>
<dbReference type="EC" id="6.1.1.15" evidence="8"/>
<dbReference type="SUPFAM" id="SSF64586">
    <property type="entry name" value="C-terminal domain of ProRS"/>
    <property type="match status" value="1"/>
</dbReference>
<evidence type="ECO:0000256" key="6">
    <source>
        <dbReference type="ARBA" id="ARBA00023146"/>
    </source>
</evidence>
<dbReference type="Proteomes" id="UP000237865">
    <property type="component" value="Unassembled WGS sequence"/>
</dbReference>
<dbReference type="Pfam" id="PF09180">
    <property type="entry name" value="ProRS-C_1"/>
    <property type="match status" value="1"/>
</dbReference>
<gene>
    <name evidence="8 10" type="primary">proS</name>
    <name evidence="10" type="ORF">ELUCI_v1c08680</name>
</gene>
<evidence type="ECO:0000256" key="7">
    <source>
        <dbReference type="ARBA" id="ARBA00047671"/>
    </source>
</evidence>
<dbReference type="InterPro" id="IPR006195">
    <property type="entry name" value="aa-tRNA-synth_II"/>
</dbReference>
<feature type="domain" description="Aminoacyl-transfer RNA synthetases class-II family profile" evidence="9">
    <location>
        <begin position="36"/>
        <end position="283"/>
    </location>
</feature>
<dbReference type="Pfam" id="PF03129">
    <property type="entry name" value="HGTP_anticodon"/>
    <property type="match status" value="1"/>
</dbReference>
<proteinExistence type="inferred from homology"/>
<keyword evidence="6 8" id="KW-0030">Aminoacyl-tRNA synthetase</keyword>
<dbReference type="PANTHER" id="PTHR43382">
    <property type="entry name" value="PROLYL-TRNA SYNTHETASE"/>
    <property type="match status" value="1"/>
</dbReference>
<dbReference type="CDD" id="cd00778">
    <property type="entry name" value="ProRS_core_arch_euk"/>
    <property type="match status" value="1"/>
</dbReference>
<organism evidence="10 11">
    <name type="scientific">Williamsoniiplasma lucivorax</name>
    <dbReference type="NCBI Taxonomy" id="209274"/>
    <lineage>
        <taxon>Bacteria</taxon>
        <taxon>Bacillati</taxon>
        <taxon>Mycoplasmatota</taxon>
        <taxon>Mollicutes</taxon>
        <taxon>Entomoplasmatales</taxon>
        <taxon>Williamsoniiplasma</taxon>
    </lineage>
</organism>
<comment type="caution">
    <text evidence="10">The sequence shown here is derived from an EMBL/GenBank/DDBJ whole genome shotgun (WGS) entry which is preliminary data.</text>
</comment>
<dbReference type="InterPro" id="IPR045864">
    <property type="entry name" value="aa-tRNA-synth_II/BPL/LPL"/>
</dbReference>
<comment type="catalytic activity">
    <reaction evidence="7 8">
        <text>tRNA(Pro) + L-proline + ATP = L-prolyl-tRNA(Pro) + AMP + diphosphate</text>
        <dbReference type="Rhea" id="RHEA:14305"/>
        <dbReference type="Rhea" id="RHEA-COMP:9700"/>
        <dbReference type="Rhea" id="RHEA-COMP:9702"/>
        <dbReference type="ChEBI" id="CHEBI:30616"/>
        <dbReference type="ChEBI" id="CHEBI:33019"/>
        <dbReference type="ChEBI" id="CHEBI:60039"/>
        <dbReference type="ChEBI" id="CHEBI:78442"/>
        <dbReference type="ChEBI" id="CHEBI:78532"/>
        <dbReference type="ChEBI" id="CHEBI:456215"/>
        <dbReference type="EC" id="6.1.1.15"/>
    </reaction>
</comment>
<dbReference type="InterPro" id="IPR033721">
    <property type="entry name" value="ProRS_core_arch_euk"/>
</dbReference>
<dbReference type="GO" id="GO:0017101">
    <property type="term" value="C:aminoacyl-tRNA synthetase multienzyme complex"/>
    <property type="evidence" value="ECO:0007669"/>
    <property type="project" value="TreeGrafter"/>
</dbReference>
<evidence type="ECO:0000256" key="1">
    <source>
        <dbReference type="ARBA" id="ARBA00022490"/>
    </source>
</evidence>
<dbReference type="GO" id="GO:0004827">
    <property type="term" value="F:proline-tRNA ligase activity"/>
    <property type="evidence" value="ECO:0007669"/>
    <property type="project" value="UniProtKB-UniRule"/>
</dbReference>
<dbReference type="FunFam" id="3.30.930.10:FF:000037">
    <property type="entry name" value="Proline--tRNA ligase"/>
    <property type="match status" value="1"/>
</dbReference>
<evidence type="ECO:0000313" key="11">
    <source>
        <dbReference type="Proteomes" id="UP000237865"/>
    </source>
</evidence>
<dbReference type="EMBL" id="PHNE01000006">
    <property type="protein sequence ID" value="PPE04088.1"/>
    <property type="molecule type" value="Genomic_DNA"/>
</dbReference>
<protein>
    <recommendedName>
        <fullName evidence="8">Proline--tRNA ligase</fullName>
        <ecNumber evidence="8">6.1.1.15</ecNumber>
    </recommendedName>
    <alternativeName>
        <fullName evidence="8">Prolyl-tRNA synthetase</fullName>
        <shortName evidence="8">ProRS</shortName>
    </alternativeName>
</protein>
<keyword evidence="4 8" id="KW-0067">ATP-binding</keyword>
<reference evidence="10 11" key="1">
    <citation type="submission" date="2017-11" db="EMBL/GenBank/DDBJ databases">
        <title>Genome sequence of Entomoplasma lucivorax PIPN-2 (ATCC 49196).</title>
        <authorList>
            <person name="Lo W.-S."/>
            <person name="Gasparich G.E."/>
            <person name="Kuo C.-H."/>
        </authorList>
    </citation>
    <scope>NUCLEOTIDE SEQUENCE [LARGE SCALE GENOMIC DNA]</scope>
    <source>
        <strain evidence="10 11">PIPN-2</strain>
    </source>
</reference>
<dbReference type="SUPFAM" id="SSF55681">
    <property type="entry name" value="Class II aaRS and biotin synthetases"/>
    <property type="match status" value="1"/>
</dbReference>
<dbReference type="Gene3D" id="3.40.50.800">
    <property type="entry name" value="Anticodon-binding domain"/>
    <property type="match status" value="1"/>
</dbReference>
<dbReference type="InterPro" id="IPR004499">
    <property type="entry name" value="Pro-tRNA-ligase_IIa_arc-type"/>
</dbReference>
<dbReference type="PROSITE" id="PS50862">
    <property type="entry name" value="AA_TRNA_LIGASE_II"/>
    <property type="match status" value="1"/>
</dbReference>